<dbReference type="OrthoDB" id="1928574at2759"/>
<sequence length="109" mass="12023">MAGRLSLFIAIFLVAIVVTSCTTKSKQDKTWCVIKQIAPADKMQAYIDSACKEYDCKEIRQGGSCYEPRTLANHASYVLNLDYRATGRCNSDIGTTAITDPSFGTCHYP</sequence>
<evidence type="ECO:0000313" key="4">
    <source>
        <dbReference type="EMBL" id="GER49962.1"/>
    </source>
</evidence>
<accession>A0A5A7QY76</accession>
<evidence type="ECO:0000256" key="2">
    <source>
        <dbReference type="SAM" id="SignalP"/>
    </source>
</evidence>
<dbReference type="PANTHER" id="PTHR31044">
    <property type="entry name" value="BETA-1,3 GLUCANASE"/>
    <property type="match status" value="1"/>
</dbReference>
<feature type="signal peptide" evidence="2">
    <location>
        <begin position="1"/>
        <end position="21"/>
    </location>
</feature>
<gene>
    <name evidence="4" type="ORF">STAS_27233</name>
</gene>
<dbReference type="PROSITE" id="PS51257">
    <property type="entry name" value="PROKAR_LIPOPROTEIN"/>
    <property type="match status" value="1"/>
</dbReference>
<dbReference type="Proteomes" id="UP000325081">
    <property type="component" value="Unassembled WGS sequence"/>
</dbReference>
<dbReference type="Gene3D" id="1.20.58.1040">
    <property type="match status" value="1"/>
</dbReference>
<keyword evidence="5" id="KW-1185">Reference proteome</keyword>
<feature type="domain" description="X8" evidence="3">
    <location>
        <begin position="30"/>
        <end position="108"/>
    </location>
</feature>
<reference evidence="5" key="1">
    <citation type="journal article" date="2019" name="Curr. Biol.">
        <title>Genome Sequence of Striga asiatica Provides Insight into the Evolution of Plant Parasitism.</title>
        <authorList>
            <person name="Yoshida S."/>
            <person name="Kim S."/>
            <person name="Wafula E.K."/>
            <person name="Tanskanen J."/>
            <person name="Kim Y.M."/>
            <person name="Honaas L."/>
            <person name="Yang Z."/>
            <person name="Spallek T."/>
            <person name="Conn C.E."/>
            <person name="Ichihashi Y."/>
            <person name="Cheong K."/>
            <person name="Cui S."/>
            <person name="Der J.P."/>
            <person name="Gundlach H."/>
            <person name="Jiao Y."/>
            <person name="Hori C."/>
            <person name="Ishida J.K."/>
            <person name="Kasahara H."/>
            <person name="Kiba T."/>
            <person name="Kim M.S."/>
            <person name="Koo N."/>
            <person name="Laohavisit A."/>
            <person name="Lee Y.H."/>
            <person name="Lumba S."/>
            <person name="McCourt P."/>
            <person name="Mortimer J.C."/>
            <person name="Mutuku J.M."/>
            <person name="Nomura T."/>
            <person name="Sasaki-Sekimoto Y."/>
            <person name="Seto Y."/>
            <person name="Wang Y."/>
            <person name="Wakatake T."/>
            <person name="Sakakibara H."/>
            <person name="Demura T."/>
            <person name="Yamaguchi S."/>
            <person name="Yoneyama K."/>
            <person name="Manabe R.I."/>
            <person name="Nelson D.C."/>
            <person name="Schulman A.H."/>
            <person name="Timko M.P."/>
            <person name="dePamphilis C.W."/>
            <person name="Choi D."/>
            <person name="Shirasu K."/>
        </authorList>
    </citation>
    <scope>NUCLEOTIDE SEQUENCE [LARGE SCALE GENOMIC DNA]</scope>
    <source>
        <strain evidence="5">cv. UVA1</strain>
    </source>
</reference>
<evidence type="ECO:0000313" key="5">
    <source>
        <dbReference type="Proteomes" id="UP000325081"/>
    </source>
</evidence>
<dbReference type="EMBL" id="BKCP01008959">
    <property type="protein sequence ID" value="GER49962.1"/>
    <property type="molecule type" value="Genomic_DNA"/>
</dbReference>
<name>A0A5A7QY76_STRAF</name>
<dbReference type="PANTHER" id="PTHR31044:SF147">
    <property type="entry name" value="CARBOHYDRATE-BINDING X8 DOMAIN PROTEIN"/>
    <property type="match status" value="1"/>
</dbReference>
<dbReference type="Pfam" id="PF07983">
    <property type="entry name" value="X8"/>
    <property type="match status" value="1"/>
</dbReference>
<dbReference type="AlphaFoldDB" id="A0A5A7QY76"/>
<dbReference type="InterPro" id="IPR012946">
    <property type="entry name" value="X8"/>
</dbReference>
<comment type="caution">
    <text evidence="4">The sequence shown here is derived from an EMBL/GenBank/DDBJ whole genome shotgun (WGS) entry which is preliminary data.</text>
</comment>
<evidence type="ECO:0000259" key="3">
    <source>
        <dbReference type="SMART" id="SM00768"/>
    </source>
</evidence>
<dbReference type="GO" id="GO:0009506">
    <property type="term" value="C:plasmodesma"/>
    <property type="evidence" value="ECO:0007669"/>
    <property type="project" value="UniProtKB-ARBA"/>
</dbReference>
<keyword evidence="1 2" id="KW-0732">Signal</keyword>
<protein>
    <submittedName>
        <fullName evidence="4">Carbohydrate-binding X8 domain superfamily protein</fullName>
    </submittedName>
</protein>
<evidence type="ECO:0000256" key="1">
    <source>
        <dbReference type="ARBA" id="ARBA00022729"/>
    </source>
</evidence>
<feature type="chain" id="PRO_5023040547" evidence="2">
    <location>
        <begin position="22"/>
        <end position="109"/>
    </location>
</feature>
<organism evidence="4 5">
    <name type="scientific">Striga asiatica</name>
    <name type="common">Asiatic witchweed</name>
    <name type="synonym">Buchnera asiatica</name>
    <dbReference type="NCBI Taxonomy" id="4170"/>
    <lineage>
        <taxon>Eukaryota</taxon>
        <taxon>Viridiplantae</taxon>
        <taxon>Streptophyta</taxon>
        <taxon>Embryophyta</taxon>
        <taxon>Tracheophyta</taxon>
        <taxon>Spermatophyta</taxon>
        <taxon>Magnoliopsida</taxon>
        <taxon>eudicotyledons</taxon>
        <taxon>Gunneridae</taxon>
        <taxon>Pentapetalae</taxon>
        <taxon>asterids</taxon>
        <taxon>lamiids</taxon>
        <taxon>Lamiales</taxon>
        <taxon>Orobanchaceae</taxon>
        <taxon>Buchnereae</taxon>
        <taxon>Striga</taxon>
    </lineage>
</organism>
<proteinExistence type="predicted"/>
<dbReference type="SMART" id="SM00768">
    <property type="entry name" value="X8"/>
    <property type="match status" value="1"/>
</dbReference>
<dbReference type="InterPro" id="IPR044788">
    <property type="entry name" value="X8_dom_prot"/>
</dbReference>